<feature type="region of interest" description="Disordered" evidence="2">
    <location>
        <begin position="344"/>
        <end position="374"/>
    </location>
</feature>
<dbReference type="EMBL" id="BKCJ010007410">
    <property type="protein sequence ID" value="GEU77122.1"/>
    <property type="molecule type" value="Genomic_DNA"/>
</dbReference>
<dbReference type="Pfam" id="PF03732">
    <property type="entry name" value="Retrotrans_gag"/>
    <property type="match status" value="1"/>
</dbReference>
<feature type="region of interest" description="Disordered" evidence="2">
    <location>
        <begin position="599"/>
        <end position="641"/>
    </location>
</feature>
<feature type="region of interest" description="Disordered" evidence="2">
    <location>
        <begin position="440"/>
        <end position="472"/>
    </location>
</feature>
<evidence type="ECO:0000256" key="2">
    <source>
        <dbReference type="SAM" id="MobiDB-lite"/>
    </source>
</evidence>
<dbReference type="InterPro" id="IPR001878">
    <property type="entry name" value="Znf_CCHC"/>
</dbReference>
<feature type="domain" description="CCHC-type" evidence="3">
    <location>
        <begin position="652"/>
        <end position="667"/>
    </location>
</feature>
<feature type="compositionally biased region" description="Polar residues" evidence="2">
    <location>
        <begin position="443"/>
        <end position="453"/>
    </location>
</feature>
<gene>
    <name evidence="4" type="ORF">Tci_049100</name>
</gene>
<dbReference type="SMART" id="SM00343">
    <property type="entry name" value="ZnF_C2HC"/>
    <property type="match status" value="2"/>
</dbReference>
<feature type="compositionally biased region" description="Low complexity" evidence="2">
    <location>
        <begin position="462"/>
        <end position="472"/>
    </location>
</feature>
<feature type="compositionally biased region" description="Basic and acidic residues" evidence="2">
    <location>
        <begin position="605"/>
        <end position="619"/>
    </location>
</feature>
<proteinExistence type="predicted"/>
<dbReference type="Gene3D" id="4.10.60.10">
    <property type="entry name" value="Zinc finger, CCHC-type"/>
    <property type="match status" value="1"/>
</dbReference>
<dbReference type="InterPro" id="IPR005162">
    <property type="entry name" value="Retrotrans_gag_dom"/>
</dbReference>
<keyword evidence="1" id="KW-0479">Metal-binding</keyword>
<dbReference type="SUPFAM" id="SSF57756">
    <property type="entry name" value="Retrovirus zinc finger-like domains"/>
    <property type="match status" value="1"/>
</dbReference>
<dbReference type="GO" id="GO:0003676">
    <property type="term" value="F:nucleic acid binding"/>
    <property type="evidence" value="ECO:0007669"/>
    <property type="project" value="InterPro"/>
</dbReference>
<evidence type="ECO:0000256" key="1">
    <source>
        <dbReference type="PROSITE-ProRule" id="PRU00047"/>
    </source>
</evidence>
<dbReference type="InterPro" id="IPR036875">
    <property type="entry name" value="Znf_CCHC_sf"/>
</dbReference>
<keyword evidence="1" id="KW-0863">Zinc-finger</keyword>
<protein>
    <recommendedName>
        <fullName evidence="3">CCHC-type domain-containing protein</fullName>
    </recommendedName>
</protein>
<accession>A0A6L2MWG1</accession>
<dbReference type="GO" id="GO:0008270">
    <property type="term" value="F:zinc ion binding"/>
    <property type="evidence" value="ECO:0007669"/>
    <property type="project" value="UniProtKB-KW"/>
</dbReference>
<reference evidence="4" key="1">
    <citation type="journal article" date="2019" name="Sci. Rep.">
        <title>Draft genome of Tanacetum cinerariifolium, the natural source of mosquito coil.</title>
        <authorList>
            <person name="Yamashiro T."/>
            <person name="Shiraishi A."/>
            <person name="Satake H."/>
            <person name="Nakayama K."/>
        </authorList>
    </citation>
    <scope>NUCLEOTIDE SEQUENCE</scope>
</reference>
<dbReference type="PANTHER" id="PTHR23002">
    <property type="entry name" value="ZINC FINGER CCHC DOMAIN CONTAINING PROTEIN"/>
    <property type="match status" value="1"/>
</dbReference>
<sequence>MERRFLSQKGSEGGIGVKEKSLNKNSIKTSSGIGVCSESNNTMIEDTPGVIASTVKEGVIPSVVDMMVANALAGNSPGKPFYATATGKPSGKKVNVRTLYTPEGNGIDVVVLVDSIRAISGRSSYARVMIELRADVELKDNIVVAMPKITREGQLHITSKDNEDPSWSTSFKTRRTQKTSSLWKCFGRLYYVVFVLDRNIKMALKRTTRSTPATTTTTTTTGTEGVVELTQWFERIETMFRISNCTVESQIKFSTCTLLGSALTWWNSHVTTVGPDIAYGMTWTNLRNKMIDKYCPRGEIKKLEVKLWNLKVKGTDVPKTMQDVIEFTTELMDKKISTFAERHIENKRKQDDNQQQENKRQNIGRTYVVGPGEKKPYKGSKPLCSKFNYHHDGPCAPKCHKCNRVSYLACKCRSSAATNNQRNLTCYECRNQRHYRSDCPKLKNQNHGNQAEENGTHKKTTRSTPATTTTTTTTVTDAQLRALIDQGIANALAARDADRIRNGKDSHDSIMRARRQALPTRECTYQDFMNANLYILRELALMYARMFPEESDKIKRYIGGLPDMIHRSMMASKPKTMQDIIEFTIELVDKKINTFAECQTKNKRKQDDNQQQENKRQNTDRAYAAGPKEKKPYGGSKPLSSAATNSLRNLTCYECGNQGHYRSDCSELKNQNYGNQAEGSGAHGMVHALEGGETNQDLNNMEDDINA</sequence>
<dbReference type="PROSITE" id="PS50158">
    <property type="entry name" value="ZF_CCHC"/>
    <property type="match status" value="1"/>
</dbReference>
<dbReference type="Pfam" id="PF00098">
    <property type="entry name" value="zf-CCHC"/>
    <property type="match status" value="1"/>
</dbReference>
<organism evidence="4">
    <name type="scientific">Tanacetum cinerariifolium</name>
    <name type="common">Dalmatian daisy</name>
    <name type="synonym">Chrysanthemum cinerariifolium</name>
    <dbReference type="NCBI Taxonomy" id="118510"/>
    <lineage>
        <taxon>Eukaryota</taxon>
        <taxon>Viridiplantae</taxon>
        <taxon>Streptophyta</taxon>
        <taxon>Embryophyta</taxon>
        <taxon>Tracheophyta</taxon>
        <taxon>Spermatophyta</taxon>
        <taxon>Magnoliopsida</taxon>
        <taxon>eudicotyledons</taxon>
        <taxon>Gunneridae</taxon>
        <taxon>Pentapetalae</taxon>
        <taxon>asterids</taxon>
        <taxon>campanulids</taxon>
        <taxon>Asterales</taxon>
        <taxon>Asteraceae</taxon>
        <taxon>Asteroideae</taxon>
        <taxon>Anthemideae</taxon>
        <taxon>Anthemidinae</taxon>
        <taxon>Tanacetum</taxon>
    </lineage>
</organism>
<name>A0A6L2MWG1_TANCI</name>
<dbReference type="AlphaFoldDB" id="A0A6L2MWG1"/>
<keyword evidence="1" id="KW-0862">Zinc</keyword>
<evidence type="ECO:0000259" key="3">
    <source>
        <dbReference type="PROSITE" id="PS50158"/>
    </source>
</evidence>
<dbReference type="InterPro" id="IPR051714">
    <property type="entry name" value="Znf_CCHC_NABP"/>
</dbReference>
<evidence type="ECO:0000313" key="4">
    <source>
        <dbReference type="EMBL" id="GEU77122.1"/>
    </source>
</evidence>
<comment type="caution">
    <text evidence="4">The sequence shown here is derived from an EMBL/GenBank/DDBJ whole genome shotgun (WGS) entry which is preliminary data.</text>
</comment>
<feature type="compositionally biased region" description="Basic and acidic residues" evidence="2">
    <location>
        <begin position="344"/>
        <end position="360"/>
    </location>
</feature>